<protein>
    <submittedName>
        <fullName evidence="2">Uncharacterized protein</fullName>
    </submittedName>
</protein>
<keyword evidence="1" id="KW-0472">Membrane</keyword>
<comment type="caution">
    <text evidence="2">The sequence shown here is derived from an EMBL/GenBank/DDBJ whole genome shotgun (WGS) entry which is preliminary data.</text>
</comment>
<keyword evidence="1" id="KW-0812">Transmembrane</keyword>
<evidence type="ECO:0000313" key="2">
    <source>
        <dbReference type="EMBL" id="KAA6401960.1"/>
    </source>
</evidence>
<keyword evidence="1" id="KW-1133">Transmembrane helix</keyword>
<dbReference type="AlphaFoldDB" id="A0A5J4X409"/>
<feature type="transmembrane region" description="Helical" evidence="1">
    <location>
        <begin position="187"/>
        <end position="205"/>
    </location>
</feature>
<evidence type="ECO:0000313" key="3">
    <source>
        <dbReference type="Proteomes" id="UP000324800"/>
    </source>
</evidence>
<dbReference type="Proteomes" id="UP000324800">
    <property type="component" value="Unassembled WGS sequence"/>
</dbReference>
<sequence>MDLLTQSINEPRTRQSGIKLDFHNLTDATPITVDFFHNDIRSPEDIDKFIEYVYTHEKGRLFKCTFDFGVGIERNEMSENMKEQLKNKKLIHKLQYIDGHYLATYRIKFIDNNFSYLHAPKILFDRNSINIFKEYVRSSILFMQEFGELTDTKELIVAIFLMQITSHRLPFPGKNMEELLKILKKKVLSNIFILMMIVTSVSGIIQHVQLCLIQAVPCQKKKE</sequence>
<organism evidence="2 3">
    <name type="scientific">Streblomastix strix</name>
    <dbReference type="NCBI Taxonomy" id="222440"/>
    <lineage>
        <taxon>Eukaryota</taxon>
        <taxon>Metamonada</taxon>
        <taxon>Preaxostyla</taxon>
        <taxon>Oxymonadida</taxon>
        <taxon>Streblomastigidae</taxon>
        <taxon>Streblomastix</taxon>
    </lineage>
</organism>
<proteinExistence type="predicted"/>
<gene>
    <name evidence="2" type="ORF">EZS28_002515</name>
</gene>
<accession>A0A5J4X409</accession>
<name>A0A5J4X409_9EUKA</name>
<dbReference type="EMBL" id="SNRW01000306">
    <property type="protein sequence ID" value="KAA6401960.1"/>
    <property type="molecule type" value="Genomic_DNA"/>
</dbReference>
<reference evidence="2 3" key="1">
    <citation type="submission" date="2019-03" db="EMBL/GenBank/DDBJ databases">
        <title>Single cell metagenomics reveals metabolic interactions within the superorganism composed of flagellate Streblomastix strix and complex community of Bacteroidetes bacteria on its surface.</title>
        <authorList>
            <person name="Treitli S.C."/>
            <person name="Kolisko M."/>
            <person name="Husnik F."/>
            <person name="Keeling P."/>
            <person name="Hampl V."/>
        </authorList>
    </citation>
    <scope>NUCLEOTIDE SEQUENCE [LARGE SCALE GENOMIC DNA]</scope>
    <source>
        <strain evidence="2">ST1C</strain>
    </source>
</reference>
<evidence type="ECO:0000256" key="1">
    <source>
        <dbReference type="SAM" id="Phobius"/>
    </source>
</evidence>